<organism evidence="2 3">
    <name type="scientific">Paramicrosporidium saccamoebae</name>
    <dbReference type="NCBI Taxonomy" id="1246581"/>
    <lineage>
        <taxon>Eukaryota</taxon>
        <taxon>Fungi</taxon>
        <taxon>Fungi incertae sedis</taxon>
        <taxon>Cryptomycota</taxon>
        <taxon>Cryptomycota incertae sedis</taxon>
        <taxon>Paramicrosporidium</taxon>
    </lineage>
</organism>
<accession>A0A2H9TP76</accession>
<feature type="transmembrane region" description="Helical" evidence="1">
    <location>
        <begin position="71"/>
        <end position="93"/>
    </location>
</feature>
<keyword evidence="1" id="KW-0812">Transmembrane</keyword>
<reference evidence="2 3" key="1">
    <citation type="submission" date="2016-10" db="EMBL/GenBank/DDBJ databases">
        <title>The genome of Paramicrosporidium saccamoebae is the missing link in understanding Cryptomycota and Microsporidia evolution.</title>
        <authorList>
            <person name="Quandt C.A."/>
            <person name="Beaudet D."/>
            <person name="Corsaro D."/>
            <person name="Michel R."/>
            <person name="Corradi N."/>
            <person name="James T."/>
        </authorList>
    </citation>
    <scope>NUCLEOTIDE SEQUENCE [LARGE SCALE GENOMIC DNA]</scope>
    <source>
        <strain evidence="2 3">KSL3</strain>
    </source>
</reference>
<proteinExistence type="predicted"/>
<dbReference type="AlphaFoldDB" id="A0A2H9TP76"/>
<evidence type="ECO:0000313" key="2">
    <source>
        <dbReference type="EMBL" id="PJF19557.1"/>
    </source>
</evidence>
<keyword evidence="1" id="KW-1133">Transmembrane helix</keyword>
<protein>
    <submittedName>
        <fullName evidence="2">Uncharacterized protein</fullName>
    </submittedName>
</protein>
<keyword evidence="1" id="KW-0472">Membrane</keyword>
<comment type="caution">
    <text evidence="2">The sequence shown here is derived from an EMBL/GenBank/DDBJ whole genome shotgun (WGS) entry which is preliminary data.</text>
</comment>
<sequence length="162" mass="17810">MKTITSPSVAWGCNHRRMGNDSPHNFLLDESVFVKATLDANWSAPNSPALVVYELFAILAHGIIKDSSGVVLTAFLAILRLAVAADLAMYVFMEPQLWIQVAGMLLLGVQAVLSVFFFPLQATVIALLALSLAPIEWSYDWVFKPLHYVQPLAPVEPTKDTI</sequence>
<keyword evidence="3" id="KW-1185">Reference proteome</keyword>
<name>A0A2H9TP76_9FUNG</name>
<feature type="transmembrane region" description="Helical" evidence="1">
    <location>
        <begin position="47"/>
        <end position="64"/>
    </location>
</feature>
<gene>
    <name evidence="2" type="ORF">PSACC_00629</name>
</gene>
<evidence type="ECO:0000313" key="3">
    <source>
        <dbReference type="Proteomes" id="UP000240830"/>
    </source>
</evidence>
<dbReference type="Proteomes" id="UP000240830">
    <property type="component" value="Unassembled WGS sequence"/>
</dbReference>
<dbReference type="EMBL" id="MTSL01000052">
    <property type="protein sequence ID" value="PJF19557.1"/>
    <property type="molecule type" value="Genomic_DNA"/>
</dbReference>
<evidence type="ECO:0000256" key="1">
    <source>
        <dbReference type="SAM" id="Phobius"/>
    </source>
</evidence>
<feature type="transmembrane region" description="Helical" evidence="1">
    <location>
        <begin position="105"/>
        <end position="130"/>
    </location>
</feature>